<dbReference type="GO" id="GO:0005524">
    <property type="term" value="F:ATP binding"/>
    <property type="evidence" value="ECO:0007669"/>
    <property type="project" value="UniProtKB-UniRule"/>
</dbReference>
<dbReference type="SMART" id="SM00220">
    <property type="entry name" value="S_TKc"/>
    <property type="match status" value="1"/>
</dbReference>
<dbReference type="PROSITE" id="PS50927">
    <property type="entry name" value="BULB_LECTIN"/>
    <property type="match status" value="1"/>
</dbReference>
<evidence type="ECO:0000256" key="6">
    <source>
        <dbReference type="ARBA" id="ARBA00022729"/>
    </source>
</evidence>
<dbReference type="Pfam" id="PF01453">
    <property type="entry name" value="B_lectin"/>
    <property type="match status" value="1"/>
</dbReference>
<dbReference type="OMA" id="NWINRYS"/>
<organism evidence="22 23">
    <name type="scientific">Nelumbo nucifera</name>
    <name type="common">Sacred lotus</name>
    <dbReference type="NCBI Taxonomy" id="4432"/>
    <lineage>
        <taxon>Eukaryota</taxon>
        <taxon>Viridiplantae</taxon>
        <taxon>Streptophyta</taxon>
        <taxon>Embryophyta</taxon>
        <taxon>Tracheophyta</taxon>
        <taxon>Spermatophyta</taxon>
        <taxon>Magnoliopsida</taxon>
        <taxon>Proteales</taxon>
        <taxon>Nelumbonaceae</taxon>
        <taxon>Nelumbo</taxon>
    </lineage>
</organism>
<evidence type="ECO:0000256" key="2">
    <source>
        <dbReference type="ARBA" id="ARBA00022475"/>
    </source>
</evidence>
<keyword evidence="9 16" id="KW-0067">ATP-binding</keyword>
<dbReference type="FunFam" id="2.90.10.10:FF:000001">
    <property type="entry name" value="G-type lectin S-receptor-like serine/threonine-protein kinase"/>
    <property type="match status" value="1"/>
</dbReference>
<feature type="domain" description="Bulb-type lectin" evidence="20">
    <location>
        <begin position="35"/>
        <end position="156"/>
    </location>
</feature>
<feature type="binding site" evidence="17">
    <location>
        <position position="572"/>
    </location>
    <ligand>
        <name>ATP</name>
        <dbReference type="ChEBI" id="CHEBI:30616"/>
    </ligand>
</feature>
<dbReference type="Pfam" id="PF00954">
    <property type="entry name" value="S_locus_glycop"/>
    <property type="match status" value="1"/>
</dbReference>
<evidence type="ECO:0000256" key="7">
    <source>
        <dbReference type="ARBA" id="ARBA00022741"/>
    </source>
</evidence>
<dbReference type="FunFam" id="3.30.200.20:FF:000195">
    <property type="entry name" value="G-type lectin S-receptor-like serine/threonine-protein kinase"/>
    <property type="match status" value="1"/>
</dbReference>
<dbReference type="PROSITE" id="PS00108">
    <property type="entry name" value="PROTEIN_KINASE_ST"/>
    <property type="match status" value="1"/>
</dbReference>
<evidence type="ECO:0000256" key="4">
    <source>
        <dbReference type="ARBA" id="ARBA00022679"/>
    </source>
</evidence>
<evidence type="ECO:0000256" key="10">
    <source>
        <dbReference type="ARBA" id="ARBA00022989"/>
    </source>
</evidence>
<dbReference type="EC" id="2.7.11.1" evidence="16"/>
<feature type="transmembrane region" description="Helical" evidence="18">
    <location>
        <begin position="451"/>
        <end position="472"/>
    </location>
</feature>
<keyword evidence="2" id="KW-1003">Cell membrane</keyword>
<dbReference type="PIRSF" id="PIRSF000641">
    <property type="entry name" value="SRK"/>
    <property type="match status" value="1"/>
</dbReference>
<dbReference type="Pfam" id="PF11883">
    <property type="entry name" value="DUF3403"/>
    <property type="match status" value="1"/>
</dbReference>
<dbReference type="InterPro" id="IPR021820">
    <property type="entry name" value="S-locus_recpt_kinase_C"/>
</dbReference>
<feature type="domain" description="Apple" evidence="21">
    <location>
        <begin position="349"/>
        <end position="433"/>
    </location>
</feature>
<dbReference type="PROSITE" id="PS50948">
    <property type="entry name" value="PAN"/>
    <property type="match status" value="1"/>
</dbReference>
<keyword evidence="10 18" id="KW-1133">Transmembrane helix</keyword>
<evidence type="ECO:0000256" key="13">
    <source>
        <dbReference type="ARBA" id="ARBA00023180"/>
    </source>
</evidence>
<evidence type="ECO:0000259" key="21">
    <source>
        <dbReference type="PROSITE" id="PS50948"/>
    </source>
</evidence>
<keyword evidence="6" id="KW-0732">Signal</keyword>
<evidence type="ECO:0000256" key="9">
    <source>
        <dbReference type="ARBA" id="ARBA00022840"/>
    </source>
</evidence>
<evidence type="ECO:0000313" key="22">
    <source>
        <dbReference type="Proteomes" id="UP000189703"/>
    </source>
</evidence>
<dbReference type="InterPro" id="IPR001480">
    <property type="entry name" value="Bulb-type_lectin_dom"/>
</dbReference>
<dbReference type="PROSITE" id="PS50011">
    <property type="entry name" value="PROTEIN_KINASE_DOM"/>
    <property type="match status" value="1"/>
</dbReference>
<evidence type="ECO:0000256" key="11">
    <source>
        <dbReference type="ARBA" id="ARBA00023136"/>
    </source>
</evidence>
<dbReference type="RefSeq" id="XP_019056098.1">
    <property type="nucleotide sequence ID" value="XM_019200553.1"/>
</dbReference>
<evidence type="ECO:0000259" key="20">
    <source>
        <dbReference type="PROSITE" id="PS50927"/>
    </source>
</evidence>
<dbReference type="Gene3D" id="3.30.200.20">
    <property type="entry name" value="Phosphorylase Kinase, domain 1"/>
    <property type="match status" value="1"/>
</dbReference>
<evidence type="ECO:0000256" key="3">
    <source>
        <dbReference type="ARBA" id="ARBA00022527"/>
    </source>
</evidence>
<dbReference type="CDD" id="cd01098">
    <property type="entry name" value="PAN_AP_plant"/>
    <property type="match status" value="1"/>
</dbReference>
<name>A0A1U8QBE6_NELNU</name>
<dbReference type="Pfam" id="PF07714">
    <property type="entry name" value="PK_Tyr_Ser-Thr"/>
    <property type="match status" value="1"/>
</dbReference>
<dbReference type="CDD" id="cd00053">
    <property type="entry name" value="EGF"/>
    <property type="match status" value="1"/>
</dbReference>
<keyword evidence="13" id="KW-0325">Glycoprotein</keyword>
<keyword evidence="5 18" id="KW-0812">Transmembrane</keyword>
<dbReference type="InterPro" id="IPR001245">
    <property type="entry name" value="Ser-Thr/Tyr_kinase_cat_dom"/>
</dbReference>
<dbReference type="Gene3D" id="1.10.510.10">
    <property type="entry name" value="Transferase(Phosphotransferase) domain 1"/>
    <property type="match status" value="1"/>
</dbReference>
<dbReference type="InterPro" id="IPR036426">
    <property type="entry name" value="Bulb-type_lectin_dom_sf"/>
</dbReference>
<dbReference type="GO" id="GO:0005886">
    <property type="term" value="C:plasma membrane"/>
    <property type="evidence" value="ECO:0007669"/>
    <property type="project" value="UniProtKB-SubCell"/>
</dbReference>
<dbReference type="AlphaFoldDB" id="A0A1U8QBE6"/>
<dbReference type="CDD" id="cd14066">
    <property type="entry name" value="STKc_IRAK"/>
    <property type="match status" value="1"/>
</dbReference>
<dbReference type="FunCoup" id="A0A1U8QBE6">
    <property type="interactions" value="760"/>
</dbReference>
<evidence type="ECO:0000256" key="15">
    <source>
        <dbReference type="ARBA" id="ARBA00048679"/>
    </source>
</evidence>
<dbReference type="SMART" id="SM00473">
    <property type="entry name" value="PAN_AP"/>
    <property type="match status" value="1"/>
</dbReference>
<evidence type="ECO:0000259" key="19">
    <source>
        <dbReference type="PROSITE" id="PS50011"/>
    </source>
</evidence>
<keyword evidence="3 16" id="KW-0723">Serine/threonine-protein kinase</keyword>
<accession>A0A1U8QBE6</accession>
<evidence type="ECO:0000256" key="12">
    <source>
        <dbReference type="ARBA" id="ARBA00023157"/>
    </source>
</evidence>
<dbReference type="Pfam" id="PF08276">
    <property type="entry name" value="PAN_2"/>
    <property type="match status" value="1"/>
</dbReference>
<dbReference type="OrthoDB" id="1934880at2759"/>
<keyword evidence="7 16" id="KW-0547">Nucleotide-binding</keyword>
<comment type="catalytic activity">
    <reaction evidence="15 16">
        <text>L-seryl-[protein] + ATP = O-phospho-L-seryl-[protein] + ADP + H(+)</text>
        <dbReference type="Rhea" id="RHEA:17989"/>
        <dbReference type="Rhea" id="RHEA-COMP:9863"/>
        <dbReference type="Rhea" id="RHEA-COMP:11604"/>
        <dbReference type="ChEBI" id="CHEBI:15378"/>
        <dbReference type="ChEBI" id="CHEBI:29999"/>
        <dbReference type="ChEBI" id="CHEBI:30616"/>
        <dbReference type="ChEBI" id="CHEBI:83421"/>
        <dbReference type="ChEBI" id="CHEBI:456216"/>
        <dbReference type="EC" id="2.7.11.1"/>
    </reaction>
</comment>
<dbReference type="GO" id="GO:0004674">
    <property type="term" value="F:protein serine/threonine kinase activity"/>
    <property type="evidence" value="ECO:0007669"/>
    <property type="project" value="UniProtKB-KW"/>
</dbReference>
<dbReference type="FunFam" id="1.10.510.10:FF:000467">
    <property type="entry name" value="Liguleless narrow1"/>
    <property type="match status" value="1"/>
</dbReference>
<evidence type="ECO:0000256" key="5">
    <source>
        <dbReference type="ARBA" id="ARBA00022692"/>
    </source>
</evidence>
<evidence type="ECO:0000256" key="18">
    <source>
        <dbReference type="SAM" id="Phobius"/>
    </source>
</evidence>
<dbReference type="SUPFAM" id="SSF56112">
    <property type="entry name" value="Protein kinase-like (PK-like)"/>
    <property type="match status" value="1"/>
</dbReference>
<proteinExistence type="inferred from homology"/>
<dbReference type="GeneID" id="104585712"/>
<dbReference type="InParanoid" id="A0A1U8QBE6"/>
<dbReference type="InterPro" id="IPR024171">
    <property type="entry name" value="SRK-like_kinase"/>
</dbReference>
<feature type="transmembrane region" description="Helical" evidence="18">
    <location>
        <begin position="7"/>
        <end position="29"/>
    </location>
</feature>
<keyword evidence="8 16" id="KW-0418">Kinase</keyword>
<dbReference type="InterPro" id="IPR011009">
    <property type="entry name" value="Kinase-like_dom_sf"/>
</dbReference>
<dbReference type="CDD" id="cd00028">
    <property type="entry name" value="B_lectin"/>
    <property type="match status" value="1"/>
</dbReference>
<feature type="domain" description="Protein kinase" evidence="19">
    <location>
        <begin position="543"/>
        <end position="829"/>
    </location>
</feature>
<keyword evidence="11 18" id="KW-0472">Membrane</keyword>
<dbReference type="Proteomes" id="UP000189703">
    <property type="component" value="Unplaced"/>
</dbReference>
<sequence>MGISGKYYSTGCSVSSGLLPICFCFSFIICFSNSIDIISHTQYIKDPESIVSAGSQFRLGFFSPTNSTDRYVGIWYNNIPEFTVVWVANRQEPLNDSSGTVMIDSNGNLVVLNGRKKVIWSTNVSNTAKSSIAQLSNSGNLILKNGNNNETVWESFLHPSDTFLPTMRLGTALKTGEKQLLTSWEDDSLPLIGRYSASIVPLDIPQIFIWNGSSPHWRSGPWNNRIFIGVPDMHSVYLDGFNLEANPKEGSAYLTFSYVSKPDFMRFVLNSQGKLVEYRWNKRKNDWFVHWSVPNTECDVYGKCGPFGSCNAADSPICSCLKGFTPKSTEEWSMGNWSSGCERRTQLQCQRNSSNGEKEKADGFLALKMMKVPDFADWSAADHEKQCKEQCLNNCSCIAYAFDDNIGCMSWSRNLIDLQKFSNGGVDLYIRLAHSELGAGRNDPKAITTTVVLVVVVVIGTTIMAVFIYFLLRWMATQRGNLLIMILKDIFWSGKKKKKRVLLGEASKELSDIDMLEDRIKQGKSIDLPFFYLEELAIATNNFDAANKLGVGGFGSVYKGKLWGGQEIAVKKLSKSSGQGLEEFKNEVVLISKLQHRNLVRLLGCCTHGEEKMLIYEYMANKSLDALLFDPAKRTLLDWKKRFHIIEGVGRGLLYLHRDSRLKIIHRDLKASNILLDKEMNPKISDFGMARIFGGSQDEENTKRVVGTYGYMSPEYAMEGRFSEKSDVFSYGVLLLEIVSGRRNSSFYLHPDPSNLLGHAWKLWNEEKIWELIDPILGERSSQVEILRCIHVGLLCVQEFAKDRPTMSNIVSMLSCEISTLPAPKQPGFIERQISSDGDSSQNNRSVCSLNSISITMTEGR</sequence>
<dbReference type="GO" id="GO:0048544">
    <property type="term" value="P:recognition of pollen"/>
    <property type="evidence" value="ECO:0007669"/>
    <property type="project" value="InterPro"/>
</dbReference>
<gene>
    <name evidence="23" type="primary">LOC104585712</name>
</gene>
<evidence type="ECO:0000256" key="17">
    <source>
        <dbReference type="PROSITE-ProRule" id="PRU10141"/>
    </source>
</evidence>
<dbReference type="SUPFAM" id="SSF51110">
    <property type="entry name" value="alpha-D-mannose-specific plant lectins"/>
    <property type="match status" value="1"/>
</dbReference>
<dbReference type="KEGG" id="nnu:104585712"/>
<protein>
    <recommendedName>
        <fullName evidence="16">Receptor-like serine/threonine-protein kinase</fullName>
        <ecNumber evidence="16">2.7.11.1</ecNumber>
    </recommendedName>
</protein>
<dbReference type="InterPro" id="IPR003609">
    <property type="entry name" value="Pan_app"/>
</dbReference>
<comment type="similarity">
    <text evidence="16">Belongs to the protein kinase superfamily. Ser/Thr protein kinase family.</text>
</comment>
<dbReference type="PROSITE" id="PS00107">
    <property type="entry name" value="PROTEIN_KINASE_ATP"/>
    <property type="match status" value="1"/>
</dbReference>
<reference evidence="23" key="1">
    <citation type="submission" date="2025-08" db="UniProtKB">
        <authorList>
            <consortium name="RefSeq"/>
        </authorList>
    </citation>
    <scope>IDENTIFICATION</scope>
</reference>
<evidence type="ECO:0000256" key="14">
    <source>
        <dbReference type="ARBA" id="ARBA00047899"/>
    </source>
</evidence>
<dbReference type="InterPro" id="IPR000719">
    <property type="entry name" value="Prot_kinase_dom"/>
</dbReference>
<evidence type="ECO:0000256" key="1">
    <source>
        <dbReference type="ARBA" id="ARBA00004251"/>
    </source>
</evidence>
<dbReference type="InterPro" id="IPR000858">
    <property type="entry name" value="S_locus_glycoprot_dom"/>
</dbReference>
<dbReference type="GO" id="GO:0106310">
    <property type="term" value="F:protein serine kinase activity"/>
    <property type="evidence" value="ECO:0007669"/>
    <property type="project" value="RHEA"/>
</dbReference>
<evidence type="ECO:0000256" key="8">
    <source>
        <dbReference type="ARBA" id="ARBA00022777"/>
    </source>
</evidence>
<dbReference type="SMART" id="SM00108">
    <property type="entry name" value="B_lectin"/>
    <property type="match status" value="1"/>
</dbReference>
<dbReference type="eggNOG" id="ENOG502QSUU">
    <property type="taxonomic scope" value="Eukaryota"/>
</dbReference>
<keyword evidence="4 16" id="KW-0808">Transferase</keyword>
<keyword evidence="12" id="KW-1015">Disulfide bond</keyword>
<comment type="subcellular location">
    <subcellularLocation>
        <location evidence="1">Cell membrane</location>
        <topology evidence="1">Single-pass type I membrane protein</topology>
    </subcellularLocation>
</comment>
<dbReference type="InterPro" id="IPR017441">
    <property type="entry name" value="Protein_kinase_ATP_BS"/>
</dbReference>
<dbReference type="PANTHER" id="PTHR27002">
    <property type="entry name" value="RECEPTOR-LIKE SERINE/THREONINE-PROTEIN KINASE SD1-8"/>
    <property type="match status" value="1"/>
</dbReference>
<evidence type="ECO:0000313" key="23">
    <source>
        <dbReference type="RefSeq" id="XP_019056098.1"/>
    </source>
</evidence>
<comment type="catalytic activity">
    <reaction evidence="14 16">
        <text>L-threonyl-[protein] + ATP = O-phospho-L-threonyl-[protein] + ADP + H(+)</text>
        <dbReference type="Rhea" id="RHEA:46608"/>
        <dbReference type="Rhea" id="RHEA-COMP:11060"/>
        <dbReference type="Rhea" id="RHEA-COMP:11605"/>
        <dbReference type="ChEBI" id="CHEBI:15378"/>
        <dbReference type="ChEBI" id="CHEBI:30013"/>
        <dbReference type="ChEBI" id="CHEBI:30616"/>
        <dbReference type="ChEBI" id="CHEBI:61977"/>
        <dbReference type="ChEBI" id="CHEBI:456216"/>
        <dbReference type="EC" id="2.7.11.1"/>
    </reaction>
</comment>
<keyword evidence="22" id="KW-1185">Reference proteome</keyword>
<dbReference type="PANTHER" id="PTHR27002:SF1082">
    <property type="entry name" value="OS06G0693000 PROTEIN"/>
    <property type="match status" value="1"/>
</dbReference>
<evidence type="ECO:0000256" key="16">
    <source>
        <dbReference type="PIRNR" id="PIRNR000641"/>
    </source>
</evidence>
<dbReference type="InterPro" id="IPR008271">
    <property type="entry name" value="Ser/Thr_kinase_AS"/>
</dbReference>
<dbReference type="Gene3D" id="2.90.10.10">
    <property type="entry name" value="Bulb-type lectin domain"/>
    <property type="match status" value="1"/>
</dbReference>